<organism evidence="1 2">
    <name type="scientific">Artemisia annua</name>
    <name type="common">Sweet wormwood</name>
    <dbReference type="NCBI Taxonomy" id="35608"/>
    <lineage>
        <taxon>Eukaryota</taxon>
        <taxon>Viridiplantae</taxon>
        <taxon>Streptophyta</taxon>
        <taxon>Embryophyta</taxon>
        <taxon>Tracheophyta</taxon>
        <taxon>Spermatophyta</taxon>
        <taxon>Magnoliopsida</taxon>
        <taxon>eudicotyledons</taxon>
        <taxon>Gunneridae</taxon>
        <taxon>Pentapetalae</taxon>
        <taxon>asterids</taxon>
        <taxon>campanulids</taxon>
        <taxon>Asterales</taxon>
        <taxon>Asteraceae</taxon>
        <taxon>Asteroideae</taxon>
        <taxon>Anthemideae</taxon>
        <taxon>Artemisiinae</taxon>
        <taxon>Artemisia</taxon>
    </lineage>
</organism>
<evidence type="ECO:0008006" key="3">
    <source>
        <dbReference type="Google" id="ProtNLM"/>
    </source>
</evidence>
<evidence type="ECO:0000313" key="1">
    <source>
        <dbReference type="EMBL" id="PWA78681.1"/>
    </source>
</evidence>
<dbReference type="Gene3D" id="3.40.50.1820">
    <property type="entry name" value="alpha/beta hydrolase"/>
    <property type="match status" value="1"/>
</dbReference>
<dbReference type="OrthoDB" id="9988524at2759"/>
<dbReference type="Proteomes" id="UP000245207">
    <property type="component" value="Unassembled WGS sequence"/>
</dbReference>
<dbReference type="EMBL" id="PKPP01001954">
    <property type="protein sequence ID" value="PWA78681.1"/>
    <property type="molecule type" value="Genomic_DNA"/>
</dbReference>
<sequence length="60" mass="6823">MLTVHGSDDSLVRVEEALGFAKVIRNHKLQIIEGADHRFSEYRDDLASIVLSFIKEPLNQ</sequence>
<name>A0A2U1NYW1_ARTAN</name>
<reference evidence="1 2" key="1">
    <citation type="journal article" date="2018" name="Mol. Plant">
        <title>The genome of Artemisia annua provides insight into the evolution of Asteraceae family and artemisinin biosynthesis.</title>
        <authorList>
            <person name="Shen Q."/>
            <person name="Zhang L."/>
            <person name="Liao Z."/>
            <person name="Wang S."/>
            <person name="Yan T."/>
            <person name="Shi P."/>
            <person name="Liu M."/>
            <person name="Fu X."/>
            <person name="Pan Q."/>
            <person name="Wang Y."/>
            <person name="Lv Z."/>
            <person name="Lu X."/>
            <person name="Zhang F."/>
            <person name="Jiang W."/>
            <person name="Ma Y."/>
            <person name="Chen M."/>
            <person name="Hao X."/>
            <person name="Li L."/>
            <person name="Tang Y."/>
            <person name="Lv G."/>
            <person name="Zhou Y."/>
            <person name="Sun X."/>
            <person name="Brodelius P.E."/>
            <person name="Rose J.K.C."/>
            <person name="Tang K."/>
        </authorList>
    </citation>
    <scope>NUCLEOTIDE SEQUENCE [LARGE SCALE GENOMIC DNA]</scope>
    <source>
        <strain evidence="2">cv. Huhao1</strain>
        <tissue evidence="1">Leaf</tissue>
    </source>
</reference>
<gene>
    <name evidence="1" type="ORF">CTI12_AA210940</name>
</gene>
<protein>
    <recommendedName>
        <fullName evidence="3">Alpha/beta-Hydrolases superfamily protein</fullName>
    </recommendedName>
</protein>
<accession>A0A2U1NYW1</accession>
<dbReference type="AlphaFoldDB" id="A0A2U1NYW1"/>
<keyword evidence="2" id="KW-1185">Reference proteome</keyword>
<comment type="caution">
    <text evidence="1">The sequence shown here is derived from an EMBL/GenBank/DDBJ whole genome shotgun (WGS) entry which is preliminary data.</text>
</comment>
<proteinExistence type="predicted"/>
<dbReference type="STRING" id="35608.A0A2U1NYW1"/>
<dbReference type="InterPro" id="IPR029058">
    <property type="entry name" value="AB_hydrolase_fold"/>
</dbReference>
<evidence type="ECO:0000313" key="2">
    <source>
        <dbReference type="Proteomes" id="UP000245207"/>
    </source>
</evidence>
<dbReference type="SUPFAM" id="SSF53474">
    <property type="entry name" value="alpha/beta-Hydrolases"/>
    <property type="match status" value="1"/>
</dbReference>